<reference evidence="13 14" key="2">
    <citation type="journal article" date="2015" name="PLoS Genet.">
        <title>Common Cell Shape Evolution of Two Nasopharyngeal Pathogens.</title>
        <authorList>
            <person name="Veyrier F.J."/>
            <person name="Biais N."/>
            <person name="Morales P."/>
            <person name="Belkacem N."/>
            <person name="Guilhen C."/>
            <person name="Ranjeva S."/>
            <person name="Sismeiro O."/>
            <person name="Pehau-Arnaudet G."/>
            <person name="Rocha E.P."/>
            <person name="Werts C."/>
            <person name="Taha M.K."/>
            <person name="Boneca I.G."/>
        </authorList>
    </citation>
    <scope>NUCLEOTIDE SEQUENCE [LARGE SCALE GENOMIC DNA]</scope>
    <source>
        <strain evidence="13 14">ATCC 29315</strain>
    </source>
</reference>
<dbReference type="KEGG" id="nel:NELON_08730"/>
<dbReference type="PATRIC" id="fig|546263.7.peg.1877"/>
<evidence type="ECO:0000256" key="9">
    <source>
        <dbReference type="ARBA" id="ARBA00023244"/>
    </source>
</evidence>
<dbReference type="InterPro" id="IPR011990">
    <property type="entry name" value="TPR-like_helical_dom_sf"/>
</dbReference>
<feature type="transmembrane region" description="Helical" evidence="11">
    <location>
        <begin position="44"/>
        <end position="70"/>
    </location>
</feature>
<keyword evidence="8 11" id="KW-0472">Membrane</keyword>
<dbReference type="InterPro" id="IPR005254">
    <property type="entry name" value="Heme_biosyn_assoc_TPR_pro"/>
</dbReference>
<comment type="pathway">
    <text evidence="3">Porphyrin-containing compound metabolism; protoheme biosynthesis.</text>
</comment>
<evidence type="ECO:0000313" key="13">
    <source>
        <dbReference type="EMBL" id="AJE18967.1"/>
    </source>
</evidence>
<evidence type="ECO:0000313" key="14">
    <source>
        <dbReference type="Proteomes" id="UP000031392"/>
    </source>
</evidence>
<gene>
    <name evidence="13" type="ORF">NELON_08730</name>
</gene>
<dbReference type="GO" id="GO:0005886">
    <property type="term" value="C:plasma membrane"/>
    <property type="evidence" value="ECO:0007669"/>
    <property type="project" value="UniProtKB-SubCell"/>
</dbReference>
<dbReference type="Pfam" id="PF07219">
    <property type="entry name" value="HemY_N"/>
    <property type="match status" value="1"/>
</dbReference>
<dbReference type="GO" id="GO:0006779">
    <property type="term" value="P:porphyrin-containing compound biosynthetic process"/>
    <property type="evidence" value="ECO:0007669"/>
    <property type="project" value="UniProtKB-KW"/>
</dbReference>
<evidence type="ECO:0000256" key="1">
    <source>
        <dbReference type="ARBA" id="ARBA00002962"/>
    </source>
</evidence>
<keyword evidence="4" id="KW-1003">Cell membrane</keyword>
<protein>
    <submittedName>
        <fullName evidence="13">Heme biosynthesis protein HemY</fullName>
    </submittedName>
</protein>
<evidence type="ECO:0000256" key="8">
    <source>
        <dbReference type="ARBA" id="ARBA00023136"/>
    </source>
</evidence>
<evidence type="ECO:0000256" key="11">
    <source>
        <dbReference type="SAM" id="Phobius"/>
    </source>
</evidence>
<dbReference type="NCBIfam" id="TIGR00540">
    <property type="entry name" value="TPR_hemY_coli"/>
    <property type="match status" value="1"/>
</dbReference>
<organism evidence="13 14">
    <name type="scientific">Neisseria elongata subsp. glycolytica ATCC 29315</name>
    <dbReference type="NCBI Taxonomy" id="546263"/>
    <lineage>
        <taxon>Bacteria</taxon>
        <taxon>Pseudomonadati</taxon>
        <taxon>Pseudomonadota</taxon>
        <taxon>Betaproteobacteria</taxon>
        <taxon>Neisseriales</taxon>
        <taxon>Neisseriaceae</taxon>
        <taxon>Neisseria</taxon>
    </lineage>
</organism>
<evidence type="ECO:0000256" key="5">
    <source>
        <dbReference type="ARBA" id="ARBA00022519"/>
    </source>
</evidence>
<evidence type="ECO:0000256" key="6">
    <source>
        <dbReference type="ARBA" id="ARBA00022692"/>
    </source>
</evidence>
<evidence type="ECO:0000256" key="10">
    <source>
        <dbReference type="SAM" id="MobiDB-lite"/>
    </source>
</evidence>
<proteinExistence type="predicted"/>
<dbReference type="SUPFAM" id="SSF48452">
    <property type="entry name" value="TPR-like"/>
    <property type="match status" value="1"/>
</dbReference>
<feature type="domain" description="HemY N-terminal" evidence="12">
    <location>
        <begin position="26"/>
        <end position="134"/>
    </location>
</feature>
<dbReference type="GO" id="GO:0042168">
    <property type="term" value="P:heme metabolic process"/>
    <property type="evidence" value="ECO:0007669"/>
    <property type="project" value="InterPro"/>
</dbReference>
<dbReference type="Proteomes" id="UP000031392">
    <property type="component" value="Chromosome"/>
</dbReference>
<name>A0A0B5CIV1_NEIEG</name>
<dbReference type="InterPro" id="IPR010817">
    <property type="entry name" value="HemY_N"/>
</dbReference>
<evidence type="ECO:0000256" key="3">
    <source>
        <dbReference type="ARBA" id="ARBA00004744"/>
    </source>
</evidence>
<comment type="subcellular location">
    <subcellularLocation>
        <location evidence="2">Cell inner membrane</location>
        <topology evidence="2">Multi-pass membrane protein</topology>
    </subcellularLocation>
</comment>
<keyword evidence="6 11" id="KW-0812">Transmembrane</keyword>
<evidence type="ECO:0000256" key="7">
    <source>
        <dbReference type="ARBA" id="ARBA00022989"/>
    </source>
</evidence>
<keyword evidence="9" id="KW-0627">Porphyrin biosynthesis</keyword>
<dbReference type="Gene3D" id="1.25.40.10">
    <property type="entry name" value="Tetratricopeptide repeat domain"/>
    <property type="match status" value="1"/>
</dbReference>
<evidence type="ECO:0000256" key="4">
    <source>
        <dbReference type="ARBA" id="ARBA00022475"/>
    </source>
</evidence>
<keyword evidence="14" id="KW-1185">Reference proteome</keyword>
<evidence type="ECO:0000259" key="12">
    <source>
        <dbReference type="Pfam" id="PF07219"/>
    </source>
</evidence>
<keyword evidence="5" id="KW-0997">Cell inner membrane</keyword>
<dbReference type="AlphaFoldDB" id="A0A0B5CIV1"/>
<dbReference type="HOGENOM" id="CLU_037501_0_1_4"/>
<dbReference type="EMBL" id="CP007726">
    <property type="protein sequence ID" value="AJE18967.1"/>
    <property type="molecule type" value="Genomic_DNA"/>
</dbReference>
<dbReference type="UniPathway" id="UPA00252"/>
<comment type="function">
    <text evidence="1">Involved in a late step of protoheme IX synthesis.</text>
</comment>
<reference evidence="14" key="1">
    <citation type="submission" date="2014-05" db="EMBL/GenBank/DDBJ databases">
        <title>Complete Genome sequence of Neisseria elongata subsp. glycolytica.</title>
        <authorList>
            <person name="Veyrier F.J."/>
            <person name="Taha M.-K."/>
        </authorList>
    </citation>
    <scope>NUCLEOTIDE SEQUENCE [LARGE SCALE GENOMIC DNA]</scope>
    <source>
        <strain evidence="14">ATCC 29315</strain>
    </source>
</reference>
<evidence type="ECO:0000256" key="2">
    <source>
        <dbReference type="ARBA" id="ARBA00004429"/>
    </source>
</evidence>
<dbReference type="RefSeq" id="WP_041961465.1">
    <property type="nucleotide sequence ID" value="NZ_CP007726.1"/>
</dbReference>
<accession>A0A0B5CIV1</accession>
<keyword evidence="7 11" id="KW-1133">Transmembrane helix</keyword>
<feature type="compositionally biased region" description="Basic and acidic residues" evidence="10">
    <location>
        <begin position="379"/>
        <end position="388"/>
    </location>
</feature>
<feature type="region of interest" description="Disordered" evidence="10">
    <location>
        <begin position="379"/>
        <end position="405"/>
    </location>
</feature>
<sequence length="405" mass="44669">MKSLLWIIILFAVAVGLSIASTLFNGNVYFVVGDTLARLDLMLFVPALILFVVLLYIVVQLMGGLFNIPARLSRFGSARKSRKAGSNLNAAGLAYFEGKYQKAEQEAAKVLKNKEAGESRALALMIAAHAADHMNDEALCARYLDEISALPQANQLSRYLLLAEGALNRRDYPEASSNLAAAAKINPRLTRLLRLQLRYAFDHGDAAEVLDKTDELQKQKAVNPHEAGEYRDWAYRRLLASATDADSLKAALKRIPEEQKSGALCAAIAEKYEKLGLYASAASWVEKHYPQNRQAELLPPFAQSVAYLDDKEQRKAIDAAEGWLQNSPQDADLLVYLGQLAYSKQLWGKARGYLEAGIAARDSVQARLALAKVFDETGEKEKAEEQRKQALSATQNTMPVLAKQP</sequence>